<name>A0A1X7GRF3_9BACL</name>
<protein>
    <submittedName>
        <fullName evidence="2">Uncharacterized protein</fullName>
    </submittedName>
</protein>
<gene>
    <name evidence="2" type="ORF">SAMN05661091_0985</name>
</gene>
<dbReference type="Proteomes" id="UP000192940">
    <property type="component" value="Chromosome I"/>
</dbReference>
<feature type="transmembrane region" description="Helical" evidence="1">
    <location>
        <begin position="6"/>
        <end position="28"/>
    </location>
</feature>
<keyword evidence="1" id="KW-1133">Transmembrane helix</keyword>
<keyword evidence="1" id="KW-0472">Membrane</keyword>
<dbReference type="AlphaFoldDB" id="A0A1X7GRF3"/>
<dbReference type="EMBL" id="LT840184">
    <property type="protein sequence ID" value="SMF73622.1"/>
    <property type="molecule type" value="Genomic_DNA"/>
</dbReference>
<reference evidence="3" key="1">
    <citation type="submission" date="2017-04" db="EMBL/GenBank/DDBJ databases">
        <authorList>
            <person name="Varghese N."/>
            <person name="Submissions S."/>
        </authorList>
    </citation>
    <scope>NUCLEOTIDE SEQUENCE [LARGE SCALE GENOMIC DNA]</scope>
    <source>
        <strain evidence="3">N3/975</strain>
    </source>
</reference>
<evidence type="ECO:0000256" key="1">
    <source>
        <dbReference type="SAM" id="Phobius"/>
    </source>
</evidence>
<proteinExistence type="predicted"/>
<accession>A0A1X7GRF3</accession>
<evidence type="ECO:0000313" key="3">
    <source>
        <dbReference type="Proteomes" id="UP000192940"/>
    </source>
</evidence>
<keyword evidence="3" id="KW-1185">Reference proteome</keyword>
<sequence>MNNKKAWAWSVVCFATFIAITTTAYVLIPDGSTLQHTNSSNSPYHMSATNEQ</sequence>
<organism evidence="2 3">
    <name type="scientific">Paenibacillus uliginis N3/975</name>
    <dbReference type="NCBI Taxonomy" id="1313296"/>
    <lineage>
        <taxon>Bacteria</taxon>
        <taxon>Bacillati</taxon>
        <taxon>Bacillota</taxon>
        <taxon>Bacilli</taxon>
        <taxon>Bacillales</taxon>
        <taxon>Paenibacillaceae</taxon>
        <taxon>Paenibacillus</taxon>
    </lineage>
</organism>
<keyword evidence="1" id="KW-0812">Transmembrane</keyword>
<evidence type="ECO:0000313" key="2">
    <source>
        <dbReference type="EMBL" id="SMF73622.1"/>
    </source>
</evidence>